<sequence length="953" mass="107240">MNPFGVHARSIELQDDELLVAARRDRCIQIGSLKTAPSIKTGFMGSTLNVSIDDGTSVALRGTKHSDAISFKESVQSNWVAHNTALFEKERSTIDDILRVIAKLSEPSCYPSAYLFSPTLVRAKALNSELLTKLPEEAIGVGVFEQIQSIQDFVQNAVVMRDQAIKKFETQQLPQWADFFDTFESNPLTPEQRISILADEDATLVLAGAGSGKTSVITAKAGYLIKSGIRQPEEILLLAFARDAAKEMSERIEERCGEPLEARTFHSLAYDIIGVVEGSKPALAAHATDDKAFMALIKEILRYLVHTVAEVSKSIIGWFSHARLEGKTEWDFKKKHDYYTYVEKMDLRTLQGEQVKSFEELMIANWLFENGIEYEYEPNYEHKVSEGGYRDYCPDFRLKKSGVYIEHFGVRRTKKNDGTYHLTTAPFVDREEYLEGMAWKRDIHSEHDTTLIETFSYEREDGRLLEALAEKIAPFETPNPRSRETLFDIVVEMKQADSFVQLIGTFLRHYKGGGYQLAECENKAGKLKLGRRATAFLSVFAPLYAEYQRRLDGRIDFEDMILRASNYVENGAYHSPFKHILVDEFQDISRSRGCLVQALKAQHVDARVFAVGDDWQSIYRFAGSDINLMRGFGQEFGGAFDGRSDVHRVVDLGRTFRSVDQIAYAAKKFVLQNPVQLKKTVIPAGTADHPALRVVSTYRHDADEKLKQVLRSLHEIAVSKRKPESVLLLGRYRYLAPSNLAQLRREFPSLNISFRTIHSSKGLEADHVILLNLYRGRTGFPSEIVDDPLLNLVSPDAEPFENAEERRVMYVALTRARHTVTLMGSASKQSAFVTELLADPEYGVSGSEALDEVNHICGECGGQLLAFPTKNGRTWYRCEHAELCGYSLNACSECGSGLPEKRDKSGMKTCTCGALYPSCPQCENGWLVERRGRYGRFLGCVSFPRCKGKAKAT</sequence>
<comment type="catalytic activity">
    <reaction evidence="6">
        <text>Couples ATP hydrolysis with the unwinding of duplex DNA by translocating in the 3'-5' direction.</text>
        <dbReference type="EC" id="5.6.2.4"/>
    </reaction>
</comment>
<dbReference type="EC" id="5.6.2.4" evidence="7"/>
<dbReference type="GO" id="GO:0003916">
    <property type="term" value="F:DNA topoisomerase activity"/>
    <property type="evidence" value="ECO:0007669"/>
    <property type="project" value="InterPro"/>
</dbReference>
<dbReference type="GO" id="GO:0003677">
    <property type="term" value="F:DNA binding"/>
    <property type="evidence" value="ECO:0007669"/>
    <property type="project" value="InterPro"/>
</dbReference>
<keyword evidence="2 9" id="KW-0378">Hydrolase</keyword>
<dbReference type="SUPFAM" id="SSF52540">
    <property type="entry name" value="P-loop containing nucleoside triphosphate hydrolases"/>
    <property type="match status" value="1"/>
</dbReference>
<reference evidence="11" key="1">
    <citation type="submission" date="2020-10" db="EMBL/GenBank/DDBJ databases">
        <title>Paenihalocynthiibacter styelae gen. nov., sp. nov., isolated from stalked sea squirt Styela clava.</title>
        <authorList>
            <person name="Kim Y.-O."/>
            <person name="Yoon J.-H."/>
        </authorList>
    </citation>
    <scope>NUCLEOTIDE SEQUENCE</scope>
    <source>
        <strain evidence="11">MYP1-1</strain>
    </source>
</reference>
<evidence type="ECO:0000256" key="4">
    <source>
        <dbReference type="ARBA" id="ARBA00022840"/>
    </source>
</evidence>
<proteinExistence type="predicted"/>
<dbReference type="InterPro" id="IPR027417">
    <property type="entry name" value="P-loop_NTPase"/>
</dbReference>
<comment type="catalytic activity">
    <reaction evidence="8">
        <text>ATP + H2O = ADP + phosphate + H(+)</text>
        <dbReference type="Rhea" id="RHEA:13065"/>
        <dbReference type="ChEBI" id="CHEBI:15377"/>
        <dbReference type="ChEBI" id="CHEBI:15378"/>
        <dbReference type="ChEBI" id="CHEBI:30616"/>
        <dbReference type="ChEBI" id="CHEBI:43474"/>
        <dbReference type="ChEBI" id="CHEBI:456216"/>
        <dbReference type="EC" id="5.6.2.4"/>
    </reaction>
</comment>
<comment type="caution">
    <text evidence="11">The sequence shown here is derived from an EMBL/GenBank/DDBJ whole genome shotgun (WGS) entry which is preliminary data.</text>
</comment>
<dbReference type="EMBL" id="JADCKQ010000003">
    <property type="protein sequence ID" value="MBI1493178.1"/>
    <property type="molecule type" value="Genomic_DNA"/>
</dbReference>
<dbReference type="GO" id="GO:0005829">
    <property type="term" value="C:cytosol"/>
    <property type="evidence" value="ECO:0007669"/>
    <property type="project" value="TreeGrafter"/>
</dbReference>
<evidence type="ECO:0000313" key="12">
    <source>
        <dbReference type="Proteomes" id="UP000640583"/>
    </source>
</evidence>
<evidence type="ECO:0000313" key="11">
    <source>
        <dbReference type="EMBL" id="MBI1493178.1"/>
    </source>
</evidence>
<dbReference type="PANTHER" id="PTHR11070">
    <property type="entry name" value="UVRD / RECB / PCRA DNA HELICASE FAMILY MEMBER"/>
    <property type="match status" value="1"/>
</dbReference>
<dbReference type="Pfam" id="PF13361">
    <property type="entry name" value="UvrD_C"/>
    <property type="match status" value="1"/>
</dbReference>
<keyword evidence="5" id="KW-0413">Isomerase</keyword>
<evidence type="ECO:0000259" key="10">
    <source>
        <dbReference type="PROSITE" id="PS51198"/>
    </source>
</evidence>
<evidence type="ECO:0000256" key="5">
    <source>
        <dbReference type="ARBA" id="ARBA00023235"/>
    </source>
</evidence>
<evidence type="ECO:0000256" key="1">
    <source>
        <dbReference type="ARBA" id="ARBA00022741"/>
    </source>
</evidence>
<evidence type="ECO:0000256" key="6">
    <source>
        <dbReference type="ARBA" id="ARBA00034617"/>
    </source>
</evidence>
<dbReference type="GO" id="GO:0000725">
    <property type="term" value="P:recombinational repair"/>
    <property type="evidence" value="ECO:0007669"/>
    <property type="project" value="TreeGrafter"/>
</dbReference>
<gene>
    <name evidence="11" type="ORF">H1D41_05960</name>
</gene>
<dbReference type="InterPro" id="IPR013498">
    <property type="entry name" value="Topo_IA_Znf"/>
</dbReference>
<dbReference type="GO" id="GO:0016787">
    <property type="term" value="F:hydrolase activity"/>
    <property type="evidence" value="ECO:0007669"/>
    <property type="project" value="UniProtKB-UniRule"/>
</dbReference>
<dbReference type="GO" id="GO:0006265">
    <property type="term" value="P:DNA topological change"/>
    <property type="evidence" value="ECO:0007669"/>
    <property type="project" value="InterPro"/>
</dbReference>
<dbReference type="PANTHER" id="PTHR11070:SF63">
    <property type="entry name" value="DNA HELICASE IV"/>
    <property type="match status" value="1"/>
</dbReference>
<evidence type="ECO:0000256" key="9">
    <source>
        <dbReference type="PROSITE-ProRule" id="PRU00560"/>
    </source>
</evidence>
<evidence type="ECO:0000256" key="2">
    <source>
        <dbReference type="ARBA" id="ARBA00022801"/>
    </source>
</evidence>
<dbReference type="GO" id="GO:0005524">
    <property type="term" value="F:ATP binding"/>
    <property type="evidence" value="ECO:0007669"/>
    <property type="project" value="UniProtKB-UniRule"/>
</dbReference>
<dbReference type="Gene3D" id="3.40.91.30">
    <property type="match status" value="1"/>
</dbReference>
<evidence type="ECO:0000256" key="8">
    <source>
        <dbReference type="ARBA" id="ARBA00048988"/>
    </source>
</evidence>
<feature type="domain" description="UvrD-like helicase ATP-binding" evidence="10">
    <location>
        <begin position="186"/>
        <end position="659"/>
    </location>
</feature>
<keyword evidence="4 9" id="KW-0067">ATP-binding</keyword>
<protein>
    <recommendedName>
        <fullName evidence="7">DNA 3'-5' helicase</fullName>
        <ecNumber evidence="7">5.6.2.4</ecNumber>
    </recommendedName>
</protein>
<accession>A0A8J7IIG5</accession>
<dbReference type="Pfam" id="PF01396">
    <property type="entry name" value="Zn_ribbon_Top1"/>
    <property type="match status" value="1"/>
</dbReference>
<feature type="binding site" evidence="9">
    <location>
        <begin position="207"/>
        <end position="214"/>
    </location>
    <ligand>
        <name>ATP</name>
        <dbReference type="ChEBI" id="CHEBI:30616"/>
    </ligand>
</feature>
<evidence type="ECO:0000256" key="3">
    <source>
        <dbReference type="ARBA" id="ARBA00022806"/>
    </source>
</evidence>
<evidence type="ECO:0000256" key="7">
    <source>
        <dbReference type="ARBA" id="ARBA00034808"/>
    </source>
</evidence>
<dbReference type="Gene3D" id="3.30.65.10">
    <property type="entry name" value="Bacterial Topoisomerase I, domain 1"/>
    <property type="match status" value="1"/>
</dbReference>
<dbReference type="Pfam" id="PF00580">
    <property type="entry name" value="UvrD-helicase"/>
    <property type="match status" value="2"/>
</dbReference>
<dbReference type="SUPFAM" id="SSF57783">
    <property type="entry name" value="Zinc beta-ribbon"/>
    <property type="match status" value="1"/>
</dbReference>
<keyword evidence="12" id="KW-1185">Reference proteome</keyword>
<dbReference type="GO" id="GO:0043138">
    <property type="term" value="F:3'-5' DNA helicase activity"/>
    <property type="evidence" value="ECO:0007669"/>
    <property type="project" value="UniProtKB-EC"/>
</dbReference>
<dbReference type="Proteomes" id="UP000640583">
    <property type="component" value="Unassembled WGS sequence"/>
</dbReference>
<dbReference type="InterPro" id="IPR014016">
    <property type="entry name" value="UvrD-like_ATP-bd"/>
</dbReference>
<keyword evidence="1 9" id="KW-0547">Nucleotide-binding</keyword>
<organism evidence="11 12">
    <name type="scientific">Halocynthiibacter styelae</name>
    <dbReference type="NCBI Taxonomy" id="2761955"/>
    <lineage>
        <taxon>Bacteria</taxon>
        <taxon>Pseudomonadati</taxon>
        <taxon>Pseudomonadota</taxon>
        <taxon>Alphaproteobacteria</taxon>
        <taxon>Rhodobacterales</taxon>
        <taxon>Paracoccaceae</taxon>
        <taxon>Halocynthiibacter</taxon>
    </lineage>
</organism>
<keyword evidence="3 9" id="KW-0347">Helicase</keyword>
<dbReference type="InterPro" id="IPR014017">
    <property type="entry name" value="DNA_helicase_UvrD-like_C"/>
</dbReference>
<dbReference type="GO" id="GO:0005694">
    <property type="term" value="C:chromosome"/>
    <property type="evidence" value="ECO:0007669"/>
    <property type="project" value="InterPro"/>
</dbReference>
<dbReference type="Gene3D" id="3.40.50.300">
    <property type="entry name" value="P-loop containing nucleotide triphosphate hydrolases"/>
    <property type="match status" value="3"/>
</dbReference>
<dbReference type="InterPro" id="IPR000212">
    <property type="entry name" value="DNA_helicase_UvrD/REP"/>
</dbReference>
<name>A0A8J7IIG5_9RHOB</name>
<dbReference type="AlphaFoldDB" id="A0A8J7IIG5"/>
<dbReference type="PROSITE" id="PS51198">
    <property type="entry name" value="UVRD_HELICASE_ATP_BIND"/>
    <property type="match status" value="1"/>
</dbReference>